<evidence type="ECO:0000256" key="2">
    <source>
        <dbReference type="ARBA" id="ARBA00022694"/>
    </source>
</evidence>
<evidence type="ECO:0000259" key="7">
    <source>
        <dbReference type="Pfam" id="PF00814"/>
    </source>
</evidence>
<feature type="binding site" evidence="6">
    <location>
        <position position="388"/>
    </location>
    <ligand>
        <name>Fe cation</name>
        <dbReference type="ChEBI" id="CHEBI:24875"/>
    </ligand>
</feature>
<dbReference type="GO" id="GO:0061711">
    <property type="term" value="F:tRNA N(6)-L-threonylcarbamoyladenine synthase activity"/>
    <property type="evidence" value="ECO:0007669"/>
    <property type="project" value="UniProtKB-EC"/>
</dbReference>
<evidence type="ECO:0000313" key="9">
    <source>
        <dbReference type="Proteomes" id="UP000178532"/>
    </source>
</evidence>
<dbReference type="GO" id="GO:0002949">
    <property type="term" value="P:tRNA threonylcarbamoyladenosine modification"/>
    <property type="evidence" value="ECO:0007669"/>
    <property type="project" value="UniProtKB-UniRule"/>
</dbReference>
<dbReference type="GO" id="GO:0005506">
    <property type="term" value="F:iron ion binding"/>
    <property type="evidence" value="ECO:0007669"/>
    <property type="project" value="UniProtKB-UniRule"/>
</dbReference>
<comment type="caution">
    <text evidence="8">The sequence shown here is derived from an EMBL/GenBank/DDBJ whole genome shotgun (WGS) entry which is preliminary data.</text>
</comment>
<dbReference type="HAMAP" id="MF_01445">
    <property type="entry name" value="TsaD"/>
    <property type="match status" value="1"/>
</dbReference>
<evidence type="ECO:0000256" key="6">
    <source>
        <dbReference type="HAMAP-Rule" id="MF_01445"/>
    </source>
</evidence>
<dbReference type="SUPFAM" id="SSF53067">
    <property type="entry name" value="Actin-like ATPase domain"/>
    <property type="match status" value="3"/>
</dbReference>
<dbReference type="InterPro" id="IPR022450">
    <property type="entry name" value="TsaD"/>
</dbReference>
<dbReference type="GO" id="GO:0005737">
    <property type="term" value="C:cytoplasm"/>
    <property type="evidence" value="ECO:0007669"/>
    <property type="project" value="UniProtKB-SubCell"/>
</dbReference>
<dbReference type="InterPro" id="IPR017860">
    <property type="entry name" value="Peptidase_M22_CS"/>
</dbReference>
<feature type="binding site" evidence="6">
    <location>
        <position position="244"/>
    </location>
    <ligand>
        <name>substrate</name>
    </ligand>
</feature>
<reference evidence="8 9" key="1">
    <citation type="journal article" date="2016" name="Nat. Commun.">
        <title>Thousands of microbial genomes shed light on interconnected biogeochemical processes in an aquifer system.</title>
        <authorList>
            <person name="Anantharaman K."/>
            <person name="Brown C.T."/>
            <person name="Hug L.A."/>
            <person name="Sharon I."/>
            <person name="Castelle C.J."/>
            <person name="Probst A.J."/>
            <person name="Thomas B.C."/>
            <person name="Singh A."/>
            <person name="Wilkins M.J."/>
            <person name="Karaoz U."/>
            <person name="Brodie E.L."/>
            <person name="Williams K.H."/>
            <person name="Hubbard S.S."/>
            <person name="Banfield J.F."/>
        </authorList>
    </citation>
    <scope>NUCLEOTIDE SEQUENCE [LARGE SCALE GENOMIC DNA]</scope>
</reference>
<keyword evidence="4 6" id="KW-0012">Acyltransferase</keyword>
<dbReference type="InterPro" id="IPR000905">
    <property type="entry name" value="Gcp-like_dom"/>
</dbReference>
<dbReference type="EC" id="2.3.1.234" evidence="6"/>
<proteinExistence type="inferred from homology"/>
<dbReference type="PROSITE" id="PS01016">
    <property type="entry name" value="GLYCOPROTEASE"/>
    <property type="match status" value="1"/>
</dbReference>
<keyword evidence="6" id="KW-0408">Iron</keyword>
<feature type="binding site" evidence="6">
    <location>
        <position position="155"/>
    </location>
    <ligand>
        <name>Fe cation</name>
        <dbReference type="ChEBI" id="CHEBI:24875"/>
    </ligand>
</feature>
<dbReference type="STRING" id="1798495.A3C19_00310"/>
<keyword evidence="2 6" id="KW-0819">tRNA processing</keyword>
<comment type="subcellular location">
    <subcellularLocation>
        <location evidence="6">Cytoplasm</location>
    </subcellularLocation>
</comment>
<sequence>MRILAIETSCDETAIAILECKGDKNHAEFTVLGNALLSQVDIHQEYGGVFPALAKREHAKNLVPILESALEEAELLREDTQVIPDDVRAKISEILARESGLSETFFDFVSGCEPPKIDIIAVTTGPGLEPALWVGINFAKALALLWGKPIIAVNHMEGHILAALARVEASSTKHEESNKSQTEKLEVKNVEMPVLALLISGGHTELVLMKEWLAYELVGQTRDDAVGEAFDKVARMLGLPYPGGPEISRLAEVVRQGAPLAAKGAPWQKFALPRPMIDSGTCDFSFAGLKTAVLYLLKNNLPMNGRPSKDRDISKADKKAIAHEFENAIAEVLWKKTSQALRETGAQTLVLGGGVSANTHIRRVFQEKMASEFPDSSLRIPASSLTTDNAIMIALAGYYRARREEFAPDTVASGNLSLAPVR</sequence>
<dbReference type="InterPro" id="IPR043129">
    <property type="entry name" value="ATPase_NBD"/>
</dbReference>
<comment type="caution">
    <text evidence="6">Lacks conserved residue(s) required for the propagation of feature annotation.</text>
</comment>
<evidence type="ECO:0000256" key="4">
    <source>
        <dbReference type="ARBA" id="ARBA00023315"/>
    </source>
</evidence>
<evidence type="ECO:0000313" key="8">
    <source>
        <dbReference type="EMBL" id="OGG62375.1"/>
    </source>
</evidence>
<organism evidence="8 9">
    <name type="scientific">Candidatus Kaiserbacteria bacterium RIFCSPHIGHO2_02_FULL_54_22</name>
    <dbReference type="NCBI Taxonomy" id="1798495"/>
    <lineage>
        <taxon>Bacteria</taxon>
        <taxon>Candidatus Kaiseribacteriota</taxon>
    </lineage>
</organism>
<comment type="function">
    <text evidence="6">Required for the formation of a threonylcarbamoyl group on adenosine at position 37 (t(6)A37) in tRNAs that read codons beginning with adenine. Is involved in the transfer of the threonylcarbamoyl moiety of threonylcarbamoyl-AMP (TC-AMP) to the N6 group of A37, together with TsaE and TsaB. TsaD likely plays a direct catalytic role in this reaction.</text>
</comment>
<comment type="cofactor">
    <cofactor evidence="6">
        <name>Fe(2+)</name>
        <dbReference type="ChEBI" id="CHEBI:29033"/>
    </cofactor>
    <text evidence="6">Binds 1 Fe(2+) ion per subunit.</text>
</comment>
<comment type="catalytic activity">
    <reaction evidence="5 6">
        <text>L-threonylcarbamoyladenylate + adenosine(37) in tRNA = N(6)-L-threonylcarbamoyladenosine(37) in tRNA + AMP + H(+)</text>
        <dbReference type="Rhea" id="RHEA:37059"/>
        <dbReference type="Rhea" id="RHEA-COMP:10162"/>
        <dbReference type="Rhea" id="RHEA-COMP:10163"/>
        <dbReference type="ChEBI" id="CHEBI:15378"/>
        <dbReference type="ChEBI" id="CHEBI:73682"/>
        <dbReference type="ChEBI" id="CHEBI:74411"/>
        <dbReference type="ChEBI" id="CHEBI:74418"/>
        <dbReference type="ChEBI" id="CHEBI:456215"/>
        <dbReference type="EC" id="2.3.1.234"/>
    </reaction>
</comment>
<dbReference type="Pfam" id="PF00814">
    <property type="entry name" value="TsaD"/>
    <property type="match status" value="3"/>
</dbReference>
<feature type="domain" description="Gcp-like" evidence="7">
    <location>
        <begin position="184"/>
        <end position="394"/>
    </location>
</feature>
<feature type="binding site" evidence="6">
    <location>
        <position position="159"/>
    </location>
    <ligand>
        <name>Fe cation</name>
        <dbReference type="ChEBI" id="CHEBI:24875"/>
    </ligand>
</feature>
<keyword evidence="3 6" id="KW-0479">Metal-binding</keyword>
<name>A0A1F6DLR2_9BACT</name>
<gene>
    <name evidence="6" type="primary">tsaD</name>
    <name evidence="8" type="ORF">A3C19_00310</name>
</gene>
<dbReference type="PANTHER" id="PTHR11735:SF6">
    <property type="entry name" value="TRNA N6-ADENOSINE THREONYLCARBAMOYLTRANSFERASE, MITOCHONDRIAL"/>
    <property type="match status" value="1"/>
</dbReference>
<accession>A0A1F6DLR2</accession>
<dbReference type="NCBIfam" id="TIGR00329">
    <property type="entry name" value="gcp_kae1"/>
    <property type="match status" value="1"/>
</dbReference>
<comment type="similarity">
    <text evidence="6">Belongs to the KAE1 / TsaD family.</text>
</comment>
<feature type="binding site" evidence="6">
    <location>
        <position position="231"/>
    </location>
    <ligand>
        <name>substrate</name>
    </ligand>
</feature>
<keyword evidence="6" id="KW-0963">Cytoplasm</keyword>
<dbReference type="Gene3D" id="3.30.420.40">
    <property type="match status" value="3"/>
</dbReference>
<protein>
    <recommendedName>
        <fullName evidence="6">tRNA N6-adenosine threonylcarbamoyltransferase</fullName>
        <ecNumber evidence="6">2.3.1.234</ecNumber>
    </recommendedName>
    <alternativeName>
        <fullName evidence="6">N6-L-threonylcarbamoyladenine synthase</fullName>
        <shortName evidence="6">t(6)A synthase</shortName>
    </alternativeName>
    <alternativeName>
        <fullName evidence="6">t(6)A37 threonylcarbamoyladenosine biosynthesis protein TsaD</fullName>
    </alternativeName>
    <alternativeName>
        <fullName evidence="6">tRNA threonylcarbamoyladenosine biosynthesis protein TsaD</fullName>
    </alternativeName>
</protein>
<keyword evidence="1 6" id="KW-0808">Transferase</keyword>
<feature type="domain" description="Gcp-like" evidence="7">
    <location>
        <begin position="111"/>
        <end position="165"/>
    </location>
</feature>
<evidence type="ECO:0000256" key="1">
    <source>
        <dbReference type="ARBA" id="ARBA00022679"/>
    </source>
</evidence>
<dbReference type="PANTHER" id="PTHR11735">
    <property type="entry name" value="TRNA N6-ADENOSINE THREONYLCARBAMOYLTRANSFERASE"/>
    <property type="match status" value="1"/>
</dbReference>
<dbReference type="AlphaFoldDB" id="A0A1F6DLR2"/>
<evidence type="ECO:0000256" key="3">
    <source>
        <dbReference type="ARBA" id="ARBA00022723"/>
    </source>
</evidence>
<feature type="domain" description="Gcp-like" evidence="7">
    <location>
        <begin position="30"/>
        <end position="83"/>
    </location>
</feature>
<dbReference type="EMBL" id="MFLI01000007">
    <property type="protein sequence ID" value="OGG62375.1"/>
    <property type="molecule type" value="Genomic_DNA"/>
</dbReference>
<feature type="binding site" evidence="6">
    <location>
        <begin position="198"/>
        <end position="202"/>
    </location>
    <ligand>
        <name>substrate</name>
    </ligand>
</feature>
<dbReference type="CDD" id="cd24133">
    <property type="entry name" value="ASKHA_NBD_TsaD_bac"/>
    <property type="match status" value="1"/>
</dbReference>
<dbReference type="InterPro" id="IPR017861">
    <property type="entry name" value="KAE1/TsaD"/>
</dbReference>
<feature type="binding site" evidence="6">
    <location>
        <position position="358"/>
    </location>
    <ligand>
        <name>substrate</name>
    </ligand>
</feature>
<dbReference type="Proteomes" id="UP000178532">
    <property type="component" value="Unassembled WGS sequence"/>
</dbReference>
<evidence type="ECO:0000256" key="5">
    <source>
        <dbReference type="ARBA" id="ARBA00048117"/>
    </source>
</evidence>